<comment type="caution">
    <text evidence="1">The sequence shown here is derived from an EMBL/GenBank/DDBJ whole genome shotgun (WGS) entry which is preliminary data.</text>
</comment>
<gene>
    <name evidence="1" type="ORF">PMAYCL1PPCAC_13374</name>
</gene>
<sequence length="280" mass="30635">VAAILCLFLHTIQAEFTPHFRKFLTENYGAKMATDLERKDLGRDASLGGKLNATDDDPTRQAVIFVHGMSDKISRFARMFEFLKSKGYASNTIYGSTWGDGGKTPVGLIELKCEYIKQIRAMIIAVHEYTGDKVDILAFSMGSPLTRKAILGGECVDTKEPLGPPLTAMIDTYVSTAGSNYGSAKCNKPLPVGTCNMLNGLNCKSAYLQDLNKEKGFEGSFVFSIFSSTDVQLGTNSCGELASPIRGGTGFVEKKGLNHKQTMDKTRTIQYNFITKHLPK</sequence>
<accession>A0AAN4ZNL0</accession>
<dbReference type="GO" id="GO:0016298">
    <property type="term" value="F:lipase activity"/>
    <property type="evidence" value="ECO:0007669"/>
    <property type="project" value="TreeGrafter"/>
</dbReference>
<dbReference type="SUPFAM" id="SSF53474">
    <property type="entry name" value="alpha/beta-Hydrolases"/>
    <property type="match status" value="1"/>
</dbReference>
<dbReference type="Gene3D" id="3.40.50.1820">
    <property type="entry name" value="alpha/beta hydrolase"/>
    <property type="match status" value="1"/>
</dbReference>
<evidence type="ECO:0008006" key="3">
    <source>
        <dbReference type="Google" id="ProtNLM"/>
    </source>
</evidence>
<protein>
    <recommendedName>
        <fullName evidence="3">Lipase</fullName>
    </recommendedName>
</protein>
<dbReference type="InterPro" id="IPR029058">
    <property type="entry name" value="AB_hydrolase_fold"/>
</dbReference>
<dbReference type="GO" id="GO:0016042">
    <property type="term" value="P:lipid catabolic process"/>
    <property type="evidence" value="ECO:0007669"/>
    <property type="project" value="InterPro"/>
</dbReference>
<proteinExistence type="predicted"/>
<name>A0AAN4ZNL0_9BILA</name>
<dbReference type="PANTHER" id="PTHR32015:SF3">
    <property type="entry name" value="TRIACYLGLYCEROL LIPASE"/>
    <property type="match status" value="1"/>
</dbReference>
<dbReference type="EMBL" id="BTRK01000003">
    <property type="protein sequence ID" value="GMR43179.1"/>
    <property type="molecule type" value="Genomic_DNA"/>
</dbReference>
<dbReference type="AlphaFoldDB" id="A0AAN4ZNL0"/>
<dbReference type="PANTHER" id="PTHR32015">
    <property type="entry name" value="FASTING INDUCED LIPASE"/>
    <property type="match status" value="1"/>
</dbReference>
<organism evidence="1 2">
    <name type="scientific">Pristionchus mayeri</name>
    <dbReference type="NCBI Taxonomy" id="1317129"/>
    <lineage>
        <taxon>Eukaryota</taxon>
        <taxon>Metazoa</taxon>
        <taxon>Ecdysozoa</taxon>
        <taxon>Nematoda</taxon>
        <taxon>Chromadorea</taxon>
        <taxon>Rhabditida</taxon>
        <taxon>Rhabditina</taxon>
        <taxon>Diplogasteromorpha</taxon>
        <taxon>Diplogasteroidea</taxon>
        <taxon>Neodiplogasteridae</taxon>
        <taxon>Pristionchus</taxon>
    </lineage>
</organism>
<evidence type="ECO:0000313" key="2">
    <source>
        <dbReference type="Proteomes" id="UP001328107"/>
    </source>
</evidence>
<reference evidence="2" key="1">
    <citation type="submission" date="2022-10" db="EMBL/GenBank/DDBJ databases">
        <title>Genome assembly of Pristionchus species.</title>
        <authorList>
            <person name="Yoshida K."/>
            <person name="Sommer R.J."/>
        </authorList>
    </citation>
    <scope>NUCLEOTIDE SEQUENCE [LARGE SCALE GENOMIC DNA]</scope>
    <source>
        <strain evidence="2">RS5460</strain>
    </source>
</reference>
<keyword evidence="2" id="KW-1185">Reference proteome</keyword>
<dbReference type="InterPro" id="IPR002918">
    <property type="entry name" value="Lipase_EstA/Esterase_EstB"/>
</dbReference>
<dbReference type="Pfam" id="PF01674">
    <property type="entry name" value="Lipase_2"/>
    <property type="match status" value="1"/>
</dbReference>
<dbReference type="Proteomes" id="UP001328107">
    <property type="component" value="Unassembled WGS sequence"/>
</dbReference>
<feature type="non-terminal residue" evidence="1">
    <location>
        <position position="1"/>
    </location>
</feature>
<evidence type="ECO:0000313" key="1">
    <source>
        <dbReference type="EMBL" id="GMR43179.1"/>
    </source>
</evidence>
<dbReference type="FunFam" id="3.40.50.1820:FF:000377">
    <property type="entry name" value="LIPaSe related"/>
    <property type="match status" value="1"/>
</dbReference>